<feature type="transmembrane region" description="Helical" evidence="1">
    <location>
        <begin position="70"/>
        <end position="90"/>
    </location>
</feature>
<protein>
    <submittedName>
        <fullName evidence="2">Uncharacterized protein</fullName>
    </submittedName>
</protein>
<keyword evidence="1" id="KW-0472">Membrane</keyword>
<dbReference type="Proteomes" id="UP000783213">
    <property type="component" value="Unassembled WGS sequence"/>
</dbReference>
<gene>
    <name evidence="2" type="ORF">EAE98_009481</name>
</gene>
<proteinExistence type="predicted"/>
<feature type="transmembrane region" description="Helical" evidence="1">
    <location>
        <begin position="96"/>
        <end position="114"/>
    </location>
</feature>
<evidence type="ECO:0000256" key="1">
    <source>
        <dbReference type="SAM" id="Phobius"/>
    </source>
</evidence>
<evidence type="ECO:0000313" key="2">
    <source>
        <dbReference type="EMBL" id="KAF7919161.1"/>
    </source>
</evidence>
<keyword evidence="3" id="KW-1185">Reference proteome</keyword>
<comment type="caution">
    <text evidence="2">The sequence shown here is derived from an EMBL/GenBank/DDBJ whole genome shotgun (WGS) entry which is preliminary data.</text>
</comment>
<sequence length="162" mass="18471">MNEQNKPLLTIHDLLARVAPQLQRTDLPITIRILTYIAAGRGLMAQLYIDGPVKCLTMLGGVGLGPVKPYFWRLLITILLIQQIISVIFWLFAFRFFMHAVVCIPILFLPTSLTQDWEKSLYISSWIITATALPGVVSYIWFSWKKLEGELENLIESHAVQD</sequence>
<keyword evidence="1" id="KW-0812">Transmembrane</keyword>
<reference evidence="2 3" key="1">
    <citation type="journal article" date="2020" name="Genome Biol. Evol.">
        <title>Comparative genomics of Sclerotiniaceae.</title>
        <authorList>
            <person name="Valero Jimenez C.A."/>
            <person name="Steentjes M."/>
            <person name="Scholten O.E."/>
            <person name="Van Kan J.A.L."/>
        </authorList>
    </citation>
    <scope>NUCLEOTIDE SEQUENCE [LARGE SCALE GENOMIC DNA]</scope>
    <source>
        <strain evidence="2 3">B1</strain>
    </source>
</reference>
<dbReference type="GeneID" id="62236252"/>
<dbReference type="RefSeq" id="XP_038806575.1">
    <property type="nucleotide sequence ID" value="XM_038957102.1"/>
</dbReference>
<feature type="transmembrane region" description="Helical" evidence="1">
    <location>
        <begin position="121"/>
        <end position="142"/>
    </location>
</feature>
<name>A0ABQ7IBI1_9HELO</name>
<accession>A0ABQ7IBI1</accession>
<evidence type="ECO:0000313" key="3">
    <source>
        <dbReference type="Proteomes" id="UP000783213"/>
    </source>
</evidence>
<organism evidence="2 3">
    <name type="scientific">Botrytis deweyae</name>
    <dbReference type="NCBI Taxonomy" id="2478750"/>
    <lineage>
        <taxon>Eukaryota</taxon>
        <taxon>Fungi</taxon>
        <taxon>Dikarya</taxon>
        <taxon>Ascomycota</taxon>
        <taxon>Pezizomycotina</taxon>
        <taxon>Leotiomycetes</taxon>
        <taxon>Helotiales</taxon>
        <taxon>Sclerotiniaceae</taxon>
        <taxon>Botrytis</taxon>
    </lineage>
</organism>
<keyword evidence="1" id="KW-1133">Transmembrane helix</keyword>
<dbReference type="EMBL" id="RCSX01000028">
    <property type="protein sequence ID" value="KAF7919161.1"/>
    <property type="molecule type" value="Genomic_DNA"/>
</dbReference>